<feature type="compositionally biased region" description="Basic residues" evidence="1">
    <location>
        <begin position="108"/>
        <end position="119"/>
    </location>
</feature>
<dbReference type="AlphaFoldDB" id="A0A4V5ZXP8"/>
<feature type="compositionally biased region" description="Basic residues" evidence="1">
    <location>
        <begin position="80"/>
        <end position="97"/>
    </location>
</feature>
<dbReference type="EMBL" id="AZBU02000011">
    <property type="protein sequence ID" value="TKR60595.1"/>
    <property type="molecule type" value="Genomic_DNA"/>
</dbReference>
<feature type="compositionally biased region" description="Basic and acidic residues" evidence="1">
    <location>
        <begin position="120"/>
        <end position="129"/>
    </location>
</feature>
<dbReference type="Proteomes" id="UP000298663">
    <property type="component" value="Unassembled WGS sequence"/>
</dbReference>
<dbReference type="STRING" id="34508.A0A4V5ZXP8"/>
<evidence type="ECO:0000313" key="2">
    <source>
        <dbReference type="EMBL" id="TKR60595.1"/>
    </source>
</evidence>
<dbReference type="OrthoDB" id="10251727at2759"/>
<gene>
    <name evidence="2" type="ORF">L596_027822</name>
</gene>
<organism evidence="2 3">
    <name type="scientific">Steinernema carpocapsae</name>
    <name type="common">Entomopathogenic nematode</name>
    <dbReference type="NCBI Taxonomy" id="34508"/>
    <lineage>
        <taxon>Eukaryota</taxon>
        <taxon>Metazoa</taxon>
        <taxon>Ecdysozoa</taxon>
        <taxon>Nematoda</taxon>
        <taxon>Chromadorea</taxon>
        <taxon>Rhabditida</taxon>
        <taxon>Tylenchina</taxon>
        <taxon>Panagrolaimomorpha</taxon>
        <taxon>Strongyloidoidea</taxon>
        <taxon>Steinernematidae</taxon>
        <taxon>Steinernema</taxon>
    </lineage>
</organism>
<protein>
    <submittedName>
        <fullName evidence="2">Uncharacterized protein</fullName>
    </submittedName>
</protein>
<reference evidence="2 3" key="1">
    <citation type="journal article" date="2015" name="Genome Biol.">
        <title>Comparative genomics of Steinernema reveals deeply conserved gene regulatory networks.</title>
        <authorList>
            <person name="Dillman A.R."/>
            <person name="Macchietto M."/>
            <person name="Porter C.F."/>
            <person name="Rogers A."/>
            <person name="Williams B."/>
            <person name="Antoshechkin I."/>
            <person name="Lee M.M."/>
            <person name="Goodwin Z."/>
            <person name="Lu X."/>
            <person name="Lewis E.E."/>
            <person name="Goodrich-Blair H."/>
            <person name="Stock S.P."/>
            <person name="Adams B.J."/>
            <person name="Sternberg P.W."/>
            <person name="Mortazavi A."/>
        </authorList>
    </citation>
    <scope>NUCLEOTIDE SEQUENCE [LARGE SCALE GENOMIC DNA]</scope>
    <source>
        <strain evidence="2 3">ALL</strain>
    </source>
</reference>
<reference evidence="2 3" key="2">
    <citation type="journal article" date="2019" name="G3 (Bethesda)">
        <title>Hybrid Assembly of the Genome of the Entomopathogenic Nematode Steinernema carpocapsae Identifies the X-Chromosome.</title>
        <authorList>
            <person name="Serra L."/>
            <person name="Macchietto M."/>
            <person name="Macias-Munoz A."/>
            <person name="McGill C.J."/>
            <person name="Rodriguez I.M."/>
            <person name="Rodriguez B."/>
            <person name="Murad R."/>
            <person name="Mortazavi A."/>
        </authorList>
    </citation>
    <scope>NUCLEOTIDE SEQUENCE [LARGE SCALE GENOMIC DNA]</scope>
    <source>
        <strain evidence="2 3">ALL</strain>
    </source>
</reference>
<keyword evidence="3" id="KW-1185">Reference proteome</keyword>
<feature type="compositionally biased region" description="Basic and acidic residues" evidence="1">
    <location>
        <begin position="60"/>
        <end position="72"/>
    </location>
</feature>
<evidence type="ECO:0000256" key="1">
    <source>
        <dbReference type="SAM" id="MobiDB-lite"/>
    </source>
</evidence>
<comment type="caution">
    <text evidence="2">The sequence shown here is derived from an EMBL/GenBank/DDBJ whole genome shotgun (WGS) entry which is preliminary data.</text>
</comment>
<feature type="region of interest" description="Disordered" evidence="1">
    <location>
        <begin position="58"/>
        <end position="129"/>
    </location>
</feature>
<feature type="region of interest" description="Disordered" evidence="1">
    <location>
        <begin position="1"/>
        <end position="27"/>
    </location>
</feature>
<accession>A0A4V5ZXP8</accession>
<sequence>MGSANDIKLQKAPKLRPEEVPSETLECSTLPEGLGVQIRPNGKIRVVEEKTGKGVLYPTTRDEYQKRDDLKPKVNPKWIEKRRKEKQKRKANHQLKRKREEGSEKAATKGKPKFKKAKKEVKAETKVEN</sequence>
<evidence type="ECO:0000313" key="3">
    <source>
        <dbReference type="Proteomes" id="UP000298663"/>
    </source>
</evidence>
<proteinExistence type="predicted"/>
<feature type="compositionally biased region" description="Basic and acidic residues" evidence="1">
    <location>
        <begin position="98"/>
        <end position="107"/>
    </location>
</feature>
<name>A0A4V5ZXP8_STECR</name>